<sequence length="55" mass="6424">MTEEAEYPSVDNQTFAWKDNAENRFKVFVCLPCVEVSVKIESNREGVRLFHPSEF</sequence>
<accession>A0A0B6Y492</accession>
<evidence type="ECO:0000313" key="1">
    <source>
        <dbReference type="EMBL" id="CEK50345.1"/>
    </source>
</evidence>
<name>A0A0B6Y492_9EUPU</name>
<protein>
    <submittedName>
        <fullName evidence="1">Uncharacterized protein</fullName>
    </submittedName>
</protein>
<reference evidence="1" key="1">
    <citation type="submission" date="2014-12" db="EMBL/GenBank/DDBJ databases">
        <title>Insight into the proteome of Arion vulgaris.</title>
        <authorList>
            <person name="Aradska J."/>
            <person name="Bulat T."/>
            <person name="Smidak R."/>
            <person name="Sarate P."/>
            <person name="Gangsoo J."/>
            <person name="Sialana F."/>
            <person name="Bilban M."/>
            <person name="Lubec G."/>
        </authorList>
    </citation>
    <scope>NUCLEOTIDE SEQUENCE</scope>
    <source>
        <tissue evidence="1">Skin</tissue>
    </source>
</reference>
<dbReference type="AlphaFoldDB" id="A0A0B6Y492"/>
<organism evidence="1">
    <name type="scientific">Arion vulgaris</name>
    <dbReference type="NCBI Taxonomy" id="1028688"/>
    <lineage>
        <taxon>Eukaryota</taxon>
        <taxon>Metazoa</taxon>
        <taxon>Spiralia</taxon>
        <taxon>Lophotrochozoa</taxon>
        <taxon>Mollusca</taxon>
        <taxon>Gastropoda</taxon>
        <taxon>Heterobranchia</taxon>
        <taxon>Euthyneura</taxon>
        <taxon>Panpulmonata</taxon>
        <taxon>Eupulmonata</taxon>
        <taxon>Stylommatophora</taxon>
        <taxon>Helicina</taxon>
        <taxon>Arionoidea</taxon>
        <taxon>Arionidae</taxon>
        <taxon>Arion</taxon>
    </lineage>
</organism>
<feature type="non-terminal residue" evidence="1">
    <location>
        <position position="55"/>
    </location>
</feature>
<proteinExistence type="predicted"/>
<gene>
    <name evidence="1" type="primary">ORF10490</name>
</gene>
<dbReference type="EMBL" id="HACG01003480">
    <property type="protein sequence ID" value="CEK50345.1"/>
    <property type="molecule type" value="Transcribed_RNA"/>
</dbReference>